<organism evidence="2">
    <name type="scientific">Sesamum radiatum</name>
    <name type="common">Black benniseed</name>
    <dbReference type="NCBI Taxonomy" id="300843"/>
    <lineage>
        <taxon>Eukaryota</taxon>
        <taxon>Viridiplantae</taxon>
        <taxon>Streptophyta</taxon>
        <taxon>Embryophyta</taxon>
        <taxon>Tracheophyta</taxon>
        <taxon>Spermatophyta</taxon>
        <taxon>Magnoliopsida</taxon>
        <taxon>eudicotyledons</taxon>
        <taxon>Gunneridae</taxon>
        <taxon>Pentapetalae</taxon>
        <taxon>asterids</taxon>
        <taxon>lamiids</taxon>
        <taxon>Lamiales</taxon>
        <taxon>Pedaliaceae</taxon>
        <taxon>Sesamum</taxon>
    </lineage>
</organism>
<dbReference type="InterPro" id="IPR043502">
    <property type="entry name" value="DNA/RNA_pol_sf"/>
</dbReference>
<dbReference type="SUPFAM" id="SSF56672">
    <property type="entry name" value="DNA/RNA polymerases"/>
    <property type="match status" value="1"/>
</dbReference>
<protein>
    <submittedName>
        <fullName evidence="2">Mitochondrial protein</fullName>
    </submittedName>
</protein>
<feature type="domain" description="Reverse transcriptase Ty1/copia-type" evidence="1">
    <location>
        <begin position="50"/>
        <end position="126"/>
    </location>
</feature>
<dbReference type="PANTHER" id="PTHR11439:SF465">
    <property type="entry name" value="REVERSE TRANSCRIPTASE TY1_COPIA-TYPE DOMAIN-CONTAINING PROTEIN"/>
    <property type="match status" value="1"/>
</dbReference>
<dbReference type="CDD" id="cd09272">
    <property type="entry name" value="RNase_HI_RT_Ty1"/>
    <property type="match status" value="1"/>
</dbReference>
<dbReference type="Pfam" id="PF07727">
    <property type="entry name" value="RVT_2"/>
    <property type="match status" value="1"/>
</dbReference>
<reference evidence="2" key="2">
    <citation type="journal article" date="2024" name="Plant">
        <title>Genomic evolution and insights into agronomic trait innovations of Sesamum species.</title>
        <authorList>
            <person name="Miao H."/>
            <person name="Wang L."/>
            <person name="Qu L."/>
            <person name="Liu H."/>
            <person name="Sun Y."/>
            <person name="Le M."/>
            <person name="Wang Q."/>
            <person name="Wei S."/>
            <person name="Zheng Y."/>
            <person name="Lin W."/>
            <person name="Duan Y."/>
            <person name="Cao H."/>
            <person name="Xiong S."/>
            <person name="Wang X."/>
            <person name="Wei L."/>
            <person name="Li C."/>
            <person name="Ma Q."/>
            <person name="Ju M."/>
            <person name="Zhao R."/>
            <person name="Li G."/>
            <person name="Mu C."/>
            <person name="Tian Q."/>
            <person name="Mei H."/>
            <person name="Zhang T."/>
            <person name="Gao T."/>
            <person name="Zhang H."/>
        </authorList>
    </citation>
    <scope>NUCLEOTIDE SEQUENCE</scope>
    <source>
        <strain evidence="2">G02</strain>
    </source>
</reference>
<reference evidence="2" key="1">
    <citation type="submission" date="2020-06" db="EMBL/GenBank/DDBJ databases">
        <authorList>
            <person name="Li T."/>
            <person name="Hu X."/>
            <person name="Zhang T."/>
            <person name="Song X."/>
            <person name="Zhang H."/>
            <person name="Dai N."/>
            <person name="Sheng W."/>
            <person name="Hou X."/>
            <person name="Wei L."/>
        </authorList>
    </citation>
    <scope>NUCLEOTIDE SEQUENCE</scope>
    <source>
        <strain evidence="2">G02</strain>
        <tissue evidence="2">Leaf</tissue>
    </source>
</reference>
<proteinExistence type="predicted"/>
<evidence type="ECO:0000259" key="1">
    <source>
        <dbReference type="Pfam" id="PF07727"/>
    </source>
</evidence>
<gene>
    <name evidence="2" type="ORF">Sradi_2356900</name>
</gene>
<accession>A0AAW2T8V2</accession>
<dbReference type="EMBL" id="JACGWJ010000009">
    <property type="protein sequence ID" value="KAL0400136.1"/>
    <property type="molecule type" value="Genomic_DNA"/>
</dbReference>
<evidence type="ECO:0000313" key="2">
    <source>
        <dbReference type="EMBL" id="KAL0400136.1"/>
    </source>
</evidence>
<dbReference type="PANTHER" id="PTHR11439">
    <property type="entry name" value="GAG-POL-RELATED RETROTRANSPOSON"/>
    <property type="match status" value="1"/>
</dbReference>
<name>A0AAW2T8V2_SESRA</name>
<sequence>MTKFICRLLKDVQFLRGMFANIRGLSMASSKLQDNEIKSVTSLGFFRLLVYVDDVLLSGPPEEVIIEIKQYLDKQFTIKDLGRTKYFLGLEIARFKEGLTVTQTKYIRYIVADTGLSHANAASIPLPSNIKFTTDQHWDATIHLVKYVKGIARRGLIFPAIGNLNLTAYHDADWATCMDTRRSLTGYCIFLGASLISWKTKKQTIVSRSIVEAEYRSMGTTSCELT</sequence>
<comment type="caution">
    <text evidence="2">The sequence shown here is derived from an EMBL/GenBank/DDBJ whole genome shotgun (WGS) entry which is preliminary data.</text>
</comment>
<dbReference type="InterPro" id="IPR013103">
    <property type="entry name" value="RVT_2"/>
</dbReference>
<dbReference type="AlphaFoldDB" id="A0AAW2T8V2"/>